<reference evidence="1" key="1">
    <citation type="submission" date="2023-07" db="EMBL/GenBank/DDBJ databases">
        <title>Black Yeasts Isolated from many extreme environments.</title>
        <authorList>
            <person name="Coleine C."/>
            <person name="Stajich J.E."/>
            <person name="Selbmann L."/>
        </authorList>
    </citation>
    <scope>NUCLEOTIDE SEQUENCE</scope>
    <source>
        <strain evidence="1">CCFEE 5714</strain>
    </source>
</reference>
<name>A0ACC3MW86_9PEZI</name>
<accession>A0ACC3MW86</accession>
<evidence type="ECO:0000313" key="1">
    <source>
        <dbReference type="EMBL" id="KAK3704140.1"/>
    </source>
</evidence>
<proteinExistence type="predicted"/>
<dbReference type="EMBL" id="JAUTXU010000142">
    <property type="protein sequence ID" value="KAK3704140.1"/>
    <property type="molecule type" value="Genomic_DNA"/>
</dbReference>
<gene>
    <name evidence="1" type="primary">TRP3_3</name>
    <name evidence="1" type="ORF">LTR37_013980</name>
</gene>
<keyword evidence="2" id="KW-1185">Reference proteome</keyword>
<sequence length="158" mass="18594">MVNDEQLRNLRVLAKKYRIRLKSQSEKWPPAHQATFQCIRNLSQYTFEAYKNTASANSASEPWKAQTLARAEWIVERATTLSNTLANSSEFSWRMHLENDILERFVVEVACPKCKHRLWRSDIESVHQDSSRAWDEVDQRKLKREPCKCSEAERPLDK</sequence>
<comment type="caution">
    <text evidence="1">The sequence shown here is derived from an EMBL/GenBank/DDBJ whole genome shotgun (WGS) entry which is preliminary data.</text>
</comment>
<organism evidence="1 2">
    <name type="scientific">Vermiconidia calcicola</name>
    <dbReference type="NCBI Taxonomy" id="1690605"/>
    <lineage>
        <taxon>Eukaryota</taxon>
        <taxon>Fungi</taxon>
        <taxon>Dikarya</taxon>
        <taxon>Ascomycota</taxon>
        <taxon>Pezizomycotina</taxon>
        <taxon>Dothideomycetes</taxon>
        <taxon>Dothideomycetidae</taxon>
        <taxon>Mycosphaerellales</taxon>
        <taxon>Extremaceae</taxon>
        <taxon>Vermiconidia</taxon>
    </lineage>
</organism>
<protein>
    <submittedName>
        <fullName evidence="1">Anthranilate synthase / indole-3-glycerol phosphate synthase</fullName>
    </submittedName>
</protein>
<dbReference type="Proteomes" id="UP001281147">
    <property type="component" value="Unassembled WGS sequence"/>
</dbReference>
<evidence type="ECO:0000313" key="2">
    <source>
        <dbReference type="Proteomes" id="UP001281147"/>
    </source>
</evidence>